<dbReference type="RefSeq" id="WP_420904634.1">
    <property type="nucleotide sequence ID" value="NZ_BAAFGK010000004.1"/>
</dbReference>
<protein>
    <submittedName>
        <fullName evidence="9">ATP-dependent DNA helicase Rep</fullName>
        <ecNumber evidence="9">3.6.4.12</ecNumber>
    </submittedName>
</protein>
<evidence type="ECO:0000256" key="2">
    <source>
        <dbReference type="ARBA" id="ARBA00022801"/>
    </source>
</evidence>
<dbReference type="CDD" id="cd19067">
    <property type="entry name" value="PfuEndoQ-like"/>
    <property type="match status" value="1"/>
</dbReference>
<dbReference type="InterPro" id="IPR013986">
    <property type="entry name" value="DExx_box_DNA_helicase_dom_sf"/>
</dbReference>
<dbReference type="Gene3D" id="3.20.20.140">
    <property type="entry name" value="Metal-dependent hydrolases"/>
    <property type="match status" value="1"/>
</dbReference>
<feature type="domain" description="UvrD-like helicase C-terminal" evidence="8">
    <location>
        <begin position="745"/>
        <end position="1033"/>
    </location>
</feature>
<gene>
    <name evidence="9" type="primary">rep</name>
    <name evidence="9" type="ORF">SIID45300_01233</name>
</gene>
<dbReference type="EMBL" id="BAAFGK010000004">
    <property type="protein sequence ID" value="GAB0056918.1"/>
    <property type="molecule type" value="Genomic_DNA"/>
</dbReference>
<dbReference type="SUPFAM" id="SSF52540">
    <property type="entry name" value="P-loop containing nucleoside triphosphate hydrolases"/>
    <property type="match status" value="1"/>
</dbReference>
<dbReference type="Gene3D" id="3.40.50.300">
    <property type="entry name" value="P-loop containing nucleotide triphosphate hydrolases"/>
    <property type="match status" value="3"/>
</dbReference>
<evidence type="ECO:0000256" key="5">
    <source>
        <dbReference type="PROSITE-ProRule" id="PRU00560"/>
    </source>
</evidence>
<accession>A0ABQ0C7R1</accession>
<evidence type="ECO:0000256" key="6">
    <source>
        <dbReference type="SAM" id="MobiDB-lite"/>
    </source>
</evidence>
<evidence type="ECO:0000256" key="3">
    <source>
        <dbReference type="ARBA" id="ARBA00022806"/>
    </source>
</evidence>
<proteinExistence type="predicted"/>
<dbReference type="PANTHER" id="PTHR40084:SF1">
    <property type="entry name" value="PHOSPHOTRANSFERASE"/>
    <property type="match status" value="1"/>
</dbReference>
<evidence type="ECO:0000256" key="1">
    <source>
        <dbReference type="ARBA" id="ARBA00022741"/>
    </source>
</evidence>
<dbReference type="GO" id="GO:0016787">
    <property type="term" value="F:hydrolase activity"/>
    <property type="evidence" value="ECO:0007669"/>
    <property type="project" value="UniProtKB-KW"/>
</dbReference>
<evidence type="ECO:0000313" key="10">
    <source>
        <dbReference type="Proteomes" id="UP001628193"/>
    </source>
</evidence>
<feature type="domain" description="UvrD-like helicase ATP-binding" evidence="7">
    <location>
        <begin position="477"/>
        <end position="744"/>
    </location>
</feature>
<dbReference type="CDD" id="cd18807">
    <property type="entry name" value="SF1_C_UvrD"/>
    <property type="match status" value="1"/>
</dbReference>
<evidence type="ECO:0000313" key="9">
    <source>
        <dbReference type="EMBL" id="GAB0056918.1"/>
    </source>
</evidence>
<dbReference type="InterPro" id="IPR016195">
    <property type="entry name" value="Pol/histidinol_Pase-like"/>
</dbReference>
<dbReference type="PANTHER" id="PTHR40084">
    <property type="entry name" value="PHOSPHOHYDROLASE, PHP FAMILY"/>
    <property type="match status" value="1"/>
</dbReference>
<keyword evidence="4 5" id="KW-0067">ATP-binding</keyword>
<feature type="region of interest" description="Disordered" evidence="6">
    <location>
        <begin position="434"/>
        <end position="470"/>
    </location>
</feature>
<dbReference type="Pfam" id="PF00580">
    <property type="entry name" value="UvrD-helicase"/>
    <property type="match status" value="1"/>
</dbReference>
<keyword evidence="10" id="KW-1185">Reference proteome</keyword>
<dbReference type="Proteomes" id="UP001628193">
    <property type="component" value="Unassembled WGS sequence"/>
</dbReference>
<dbReference type="Gene3D" id="1.10.10.160">
    <property type="match status" value="1"/>
</dbReference>
<sequence>MRFFADLHIHSKYSRATSRDCDLTHLALWARRKGIAVLGSGDFTHPAWLAAIAEETIEAEPGLRRLTPELERRVNEGLDQPNAMPRAGESTRFMLTVEISTIYKKGDFTRKVHHVIGVPSLEAAKRLNQRLGRIGNLNSDGRPILGLDSRNLLEITLEADPDAFLIPAHIWTPWFSALGSKSGFDSIQECYGDLADHIFAVETGLSSDPPMNWRIASLDRYRLVSNSDAHSPSKVAREATVFTSAMDYFAMVRALKTGDGYAGTVEFFPEEGKYHLDGHRDCRVCLDPVETKRLNGLCPVCGKGVTVGVLNRVEELAVRPEGGERPATAAPFLSMIPLPEIIAEVEGMGVTSNRVNRAYDELLRRLGPELSILEEVPVEEIRTHGSVRLAEAIARVRRGEVIRSGGYDGEFGVIRVFSEEKRTSRSAAGLFVPGEIEERAPEKPTPPRKSPEKMIPARMEEKNPRPTGTAAPATTVDGLDEAQALAAGHGRGPLLILAGPGTGKTRTLTHRLAGWVRAGGVPESGLAVTFTRRAAEEMRERLGHLMDETVARRIPVMTFHALGWSLIRRHAARFDASPGVTIAAEAEAARRLMEDLGVTRAEAGKRLEQFSRLRREGIEAGDPKAGELTTALAFHRAALRKRGLVELEDLVALPVAWLDGAPDLVAELRARHRAIFVDEFQDIDASQYALLRHLVAPDGDLCAIGDPDQSIYGFRGGSPVYFDSLARDFPTLATVRLTRNYRSGQAIVRGALAVMARANDQRERDLMPMLPDARRIVLHAAASDQSEAEFVVSTIEGLMGGHGFQSLSSGQADGHASGEYAFADFAVLYRSDALAAPLCQALERSGIPYQKRSHARLREHAGVKSLSEALAKRGGSGVLVERLNAVASLTAPGDPDVAQALAWLMPMAERHGSDLEAFLAEIALGAEVDWLDPRAERVALLTMHGSKGLEYRVVFVIGCEDGMVPWRFGDGDEETAKTVEEERRLLFVAMTRAKETLFVSWSRKRFWRGAVQTRTISPFLEALEEGWIERRKGRVGAPRKSKPMAGQLSLNWG</sequence>
<keyword evidence="3 5" id="KW-0347">Helicase</keyword>
<keyword evidence="1 5" id="KW-0547">Nucleotide-binding</keyword>
<dbReference type="PROSITE" id="PS51198">
    <property type="entry name" value="UVRD_HELICASE_ATP_BIND"/>
    <property type="match status" value="1"/>
</dbReference>
<dbReference type="InterPro" id="IPR027417">
    <property type="entry name" value="P-loop_NTPase"/>
</dbReference>
<organism evidence="9 10">
    <name type="scientific">Candidatus Magnetaquiglobus chichijimensis</name>
    <dbReference type="NCBI Taxonomy" id="3141448"/>
    <lineage>
        <taxon>Bacteria</taxon>
        <taxon>Pseudomonadati</taxon>
        <taxon>Pseudomonadota</taxon>
        <taxon>Magnetococcia</taxon>
        <taxon>Magnetococcales</taxon>
        <taxon>Candidatus Magnetaquicoccaceae</taxon>
        <taxon>Candidatus Magnetaquiglobus</taxon>
    </lineage>
</organism>
<dbReference type="Pfam" id="PF13361">
    <property type="entry name" value="UvrD_C"/>
    <property type="match status" value="2"/>
</dbReference>
<feature type="binding site" evidence="5">
    <location>
        <begin position="498"/>
        <end position="505"/>
    </location>
    <ligand>
        <name>ATP</name>
        <dbReference type="ChEBI" id="CHEBI:30616"/>
    </ligand>
</feature>
<comment type="caution">
    <text evidence="9">The sequence shown here is derived from an EMBL/GenBank/DDBJ whole genome shotgun (WGS) entry which is preliminary data.</text>
</comment>
<reference evidence="9 10" key="1">
    <citation type="submission" date="2024-05" db="EMBL/GenBank/DDBJ databases">
        <authorList>
            <consortium name="Candidatus Magnetaquicoccaceae bacterium FCR-1 genome sequencing consortium"/>
            <person name="Shimoshige H."/>
            <person name="Shimamura S."/>
            <person name="Taoka A."/>
            <person name="Kobayashi H."/>
            <person name="Maekawa T."/>
        </authorList>
    </citation>
    <scope>NUCLEOTIDE SEQUENCE [LARGE SCALE GENOMIC DNA]</scope>
    <source>
        <strain evidence="9 10">FCR-1</strain>
    </source>
</reference>
<dbReference type="SUPFAM" id="SSF89550">
    <property type="entry name" value="PHP domain-like"/>
    <property type="match status" value="1"/>
</dbReference>
<keyword evidence="2 5" id="KW-0378">Hydrolase</keyword>
<evidence type="ECO:0000259" key="8">
    <source>
        <dbReference type="PROSITE" id="PS51217"/>
    </source>
</evidence>
<dbReference type="PROSITE" id="PS51217">
    <property type="entry name" value="UVRD_HELICASE_CTER"/>
    <property type="match status" value="1"/>
</dbReference>
<dbReference type="GO" id="GO:0003678">
    <property type="term" value="F:DNA helicase activity"/>
    <property type="evidence" value="ECO:0007669"/>
    <property type="project" value="UniProtKB-EC"/>
</dbReference>
<name>A0ABQ0C7R1_9PROT</name>
<evidence type="ECO:0000256" key="4">
    <source>
        <dbReference type="ARBA" id="ARBA00022840"/>
    </source>
</evidence>
<dbReference type="Gene3D" id="1.10.486.10">
    <property type="entry name" value="PCRA, domain 4"/>
    <property type="match status" value="2"/>
</dbReference>
<dbReference type="EC" id="3.6.4.12" evidence="9"/>
<reference evidence="9 10" key="2">
    <citation type="submission" date="2024-09" db="EMBL/GenBank/DDBJ databases">
        <title>Draft genome sequence of Candidatus Magnetaquicoccaceae bacterium FCR-1.</title>
        <authorList>
            <person name="Shimoshige H."/>
            <person name="Shimamura S."/>
            <person name="Taoka A."/>
            <person name="Kobayashi H."/>
            <person name="Maekawa T."/>
        </authorList>
    </citation>
    <scope>NUCLEOTIDE SEQUENCE [LARGE SCALE GENOMIC DNA]</scope>
    <source>
        <strain evidence="9 10">FCR-1</strain>
    </source>
</reference>
<feature type="region of interest" description="Disordered" evidence="6">
    <location>
        <begin position="1034"/>
        <end position="1053"/>
    </location>
</feature>
<dbReference type="InterPro" id="IPR014016">
    <property type="entry name" value="UvrD-like_ATP-bd"/>
</dbReference>
<evidence type="ECO:0000259" key="7">
    <source>
        <dbReference type="PROSITE" id="PS51198"/>
    </source>
</evidence>
<dbReference type="CDD" id="cd17932">
    <property type="entry name" value="DEXQc_UvrD"/>
    <property type="match status" value="1"/>
</dbReference>
<dbReference type="InterPro" id="IPR014017">
    <property type="entry name" value="DNA_helicase_UvrD-like_C"/>
</dbReference>